<dbReference type="VEuPathDB" id="FungiDB:ASPBRDRAFT_45864"/>
<dbReference type="AlphaFoldDB" id="A0A1L9UCX1"/>
<keyword evidence="1" id="KW-0472">Membrane</keyword>
<protein>
    <submittedName>
        <fullName evidence="2">Uncharacterized protein</fullName>
    </submittedName>
</protein>
<reference evidence="3" key="1">
    <citation type="journal article" date="2017" name="Genome Biol.">
        <title>Comparative genomics reveals high biological diversity and specific adaptations in the industrially and medically important fungal genus Aspergillus.</title>
        <authorList>
            <person name="de Vries R.P."/>
            <person name="Riley R."/>
            <person name="Wiebenga A."/>
            <person name="Aguilar-Osorio G."/>
            <person name="Amillis S."/>
            <person name="Uchima C.A."/>
            <person name="Anderluh G."/>
            <person name="Asadollahi M."/>
            <person name="Askin M."/>
            <person name="Barry K."/>
            <person name="Battaglia E."/>
            <person name="Bayram O."/>
            <person name="Benocci T."/>
            <person name="Braus-Stromeyer S.A."/>
            <person name="Caldana C."/>
            <person name="Canovas D."/>
            <person name="Cerqueira G.C."/>
            <person name="Chen F."/>
            <person name="Chen W."/>
            <person name="Choi C."/>
            <person name="Clum A."/>
            <person name="Dos Santos R.A."/>
            <person name="Damasio A.R."/>
            <person name="Diallinas G."/>
            <person name="Emri T."/>
            <person name="Fekete E."/>
            <person name="Flipphi M."/>
            <person name="Freyberg S."/>
            <person name="Gallo A."/>
            <person name="Gournas C."/>
            <person name="Habgood R."/>
            <person name="Hainaut M."/>
            <person name="Harispe M.L."/>
            <person name="Henrissat B."/>
            <person name="Hilden K.S."/>
            <person name="Hope R."/>
            <person name="Hossain A."/>
            <person name="Karabika E."/>
            <person name="Karaffa L."/>
            <person name="Karanyi Z."/>
            <person name="Krasevec N."/>
            <person name="Kuo A."/>
            <person name="Kusch H."/>
            <person name="LaButti K."/>
            <person name="Lagendijk E.L."/>
            <person name="Lapidus A."/>
            <person name="Levasseur A."/>
            <person name="Lindquist E."/>
            <person name="Lipzen A."/>
            <person name="Logrieco A.F."/>
            <person name="MacCabe A."/>
            <person name="Maekelae M.R."/>
            <person name="Malavazi I."/>
            <person name="Melin P."/>
            <person name="Meyer V."/>
            <person name="Mielnichuk N."/>
            <person name="Miskei M."/>
            <person name="Molnar A.P."/>
            <person name="Mule G."/>
            <person name="Ngan C.Y."/>
            <person name="Orejas M."/>
            <person name="Orosz E."/>
            <person name="Ouedraogo J.P."/>
            <person name="Overkamp K.M."/>
            <person name="Park H.-S."/>
            <person name="Perrone G."/>
            <person name="Piumi F."/>
            <person name="Punt P.J."/>
            <person name="Ram A.F."/>
            <person name="Ramon A."/>
            <person name="Rauscher S."/>
            <person name="Record E."/>
            <person name="Riano-Pachon D.M."/>
            <person name="Robert V."/>
            <person name="Roehrig J."/>
            <person name="Ruller R."/>
            <person name="Salamov A."/>
            <person name="Salih N.S."/>
            <person name="Samson R.A."/>
            <person name="Sandor E."/>
            <person name="Sanguinetti M."/>
            <person name="Schuetze T."/>
            <person name="Sepcic K."/>
            <person name="Shelest E."/>
            <person name="Sherlock G."/>
            <person name="Sophianopoulou V."/>
            <person name="Squina F.M."/>
            <person name="Sun H."/>
            <person name="Susca A."/>
            <person name="Todd R.B."/>
            <person name="Tsang A."/>
            <person name="Unkles S.E."/>
            <person name="van de Wiele N."/>
            <person name="van Rossen-Uffink D."/>
            <person name="Oliveira J.V."/>
            <person name="Vesth T.C."/>
            <person name="Visser J."/>
            <person name="Yu J.-H."/>
            <person name="Zhou M."/>
            <person name="Andersen M.R."/>
            <person name="Archer D.B."/>
            <person name="Baker S.E."/>
            <person name="Benoit I."/>
            <person name="Brakhage A.A."/>
            <person name="Braus G.H."/>
            <person name="Fischer R."/>
            <person name="Frisvad J.C."/>
            <person name="Goldman G.H."/>
            <person name="Houbraken J."/>
            <person name="Oakley B."/>
            <person name="Pocsi I."/>
            <person name="Scazzocchio C."/>
            <person name="Seiboth B."/>
            <person name="vanKuyk P.A."/>
            <person name="Wortman J."/>
            <person name="Dyer P.S."/>
            <person name="Grigoriev I.V."/>
        </authorList>
    </citation>
    <scope>NUCLEOTIDE SEQUENCE [LARGE SCALE GENOMIC DNA]</scope>
    <source>
        <strain evidence="3">CBS 101740 / IMI 381727 / IBT 21946</strain>
    </source>
</reference>
<accession>A0A1L9UCX1</accession>
<keyword evidence="1" id="KW-1133">Transmembrane helix</keyword>
<organism evidence="2 3">
    <name type="scientific">Aspergillus brasiliensis (strain CBS 101740 / IMI 381727 / IBT 21946)</name>
    <dbReference type="NCBI Taxonomy" id="767769"/>
    <lineage>
        <taxon>Eukaryota</taxon>
        <taxon>Fungi</taxon>
        <taxon>Dikarya</taxon>
        <taxon>Ascomycota</taxon>
        <taxon>Pezizomycotina</taxon>
        <taxon>Eurotiomycetes</taxon>
        <taxon>Eurotiomycetidae</taxon>
        <taxon>Eurotiales</taxon>
        <taxon>Aspergillaceae</taxon>
        <taxon>Aspergillus</taxon>
        <taxon>Aspergillus subgen. Circumdati</taxon>
    </lineage>
</organism>
<proteinExistence type="predicted"/>
<dbReference type="Proteomes" id="UP000184499">
    <property type="component" value="Unassembled WGS sequence"/>
</dbReference>
<keyword evidence="1" id="KW-0812">Transmembrane</keyword>
<dbReference type="GeneID" id="93577987"/>
<dbReference type="EMBL" id="KV878688">
    <property type="protein sequence ID" value="OJJ69518.1"/>
    <property type="molecule type" value="Genomic_DNA"/>
</dbReference>
<gene>
    <name evidence="2" type="ORF">ASPBRDRAFT_45864</name>
</gene>
<sequence length="92" mass="10228">MTALGKRNLKSALPGRGESNLEILGLSGAAYWWLMLFVVCCQLCWRGMWNAHTFGDNKTLEVIYPNSPIHQATLCYASTSLPIIACYSSTRD</sequence>
<evidence type="ECO:0000256" key="1">
    <source>
        <dbReference type="SAM" id="Phobius"/>
    </source>
</evidence>
<dbReference type="RefSeq" id="XP_067476767.1">
    <property type="nucleotide sequence ID" value="XM_067625499.1"/>
</dbReference>
<keyword evidence="3" id="KW-1185">Reference proteome</keyword>
<evidence type="ECO:0000313" key="2">
    <source>
        <dbReference type="EMBL" id="OJJ69518.1"/>
    </source>
</evidence>
<evidence type="ECO:0000313" key="3">
    <source>
        <dbReference type="Proteomes" id="UP000184499"/>
    </source>
</evidence>
<name>A0A1L9UCX1_ASPBC</name>
<feature type="transmembrane region" description="Helical" evidence="1">
    <location>
        <begin position="23"/>
        <end position="45"/>
    </location>
</feature>